<accession>A0ABV8VZF9</accession>
<dbReference type="Gene3D" id="2.60.40.790">
    <property type="match status" value="1"/>
</dbReference>
<dbReference type="EMBL" id="JBHSDV010000005">
    <property type="protein sequence ID" value="MFC4389000.1"/>
    <property type="molecule type" value="Genomic_DNA"/>
</dbReference>
<name>A0ABV8VZF9_9BACI</name>
<keyword evidence="5" id="KW-1185">Reference proteome</keyword>
<evidence type="ECO:0000259" key="3">
    <source>
        <dbReference type="PROSITE" id="PS01031"/>
    </source>
</evidence>
<feature type="domain" description="SHSP" evidence="3">
    <location>
        <begin position="25"/>
        <end position="140"/>
    </location>
</feature>
<dbReference type="RefSeq" id="WP_390200431.1">
    <property type="nucleotide sequence ID" value="NZ_JBHSDV010000005.1"/>
</dbReference>
<protein>
    <submittedName>
        <fullName evidence="4">Hsp20/alpha crystallin family protein</fullName>
    </submittedName>
</protein>
<proteinExistence type="inferred from homology"/>
<dbReference type="Pfam" id="PF00011">
    <property type="entry name" value="HSP20"/>
    <property type="match status" value="1"/>
</dbReference>
<gene>
    <name evidence="4" type="ORF">ACFOZ1_14450</name>
</gene>
<comment type="caution">
    <text evidence="4">The sequence shown here is derived from an EMBL/GenBank/DDBJ whole genome shotgun (WGS) entry which is preliminary data.</text>
</comment>
<evidence type="ECO:0000256" key="1">
    <source>
        <dbReference type="PROSITE-ProRule" id="PRU00285"/>
    </source>
</evidence>
<dbReference type="Proteomes" id="UP001595880">
    <property type="component" value="Unassembled WGS sequence"/>
</dbReference>
<dbReference type="PROSITE" id="PS01031">
    <property type="entry name" value="SHSP"/>
    <property type="match status" value="1"/>
</dbReference>
<comment type="similarity">
    <text evidence="1 2">Belongs to the small heat shock protein (HSP20) family.</text>
</comment>
<sequence>MDPFRQMHEWKNNLDHFFGGDFWNDFEHIVKPPIPAVNLYEQENEFILYINLPGIKDRKQINLSTSPTTVELKGQLLPIEQHGKIINQEILLGEFQRKIDLPFPIREDKVSASIKSGVMIVHLPKQKKEHNRKKISIETFEE</sequence>
<dbReference type="InterPro" id="IPR002068">
    <property type="entry name" value="A-crystallin/Hsp20_dom"/>
</dbReference>
<evidence type="ECO:0000313" key="5">
    <source>
        <dbReference type="Proteomes" id="UP001595880"/>
    </source>
</evidence>
<organism evidence="4 5">
    <name type="scientific">Gracilibacillus marinus</name>
    <dbReference type="NCBI Taxonomy" id="630535"/>
    <lineage>
        <taxon>Bacteria</taxon>
        <taxon>Bacillati</taxon>
        <taxon>Bacillota</taxon>
        <taxon>Bacilli</taxon>
        <taxon>Bacillales</taxon>
        <taxon>Bacillaceae</taxon>
        <taxon>Gracilibacillus</taxon>
    </lineage>
</organism>
<dbReference type="InterPro" id="IPR008978">
    <property type="entry name" value="HSP20-like_chaperone"/>
</dbReference>
<dbReference type="CDD" id="cd06464">
    <property type="entry name" value="ACD_sHsps-like"/>
    <property type="match status" value="1"/>
</dbReference>
<evidence type="ECO:0000256" key="2">
    <source>
        <dbReference type="RuleBase" id="RU003616"/>
    </source>
</evidence>
<evidence type="ECO:0000313" key="4">
    <source>
        <dbReference type="EMBL" id="MFC4389000.1"/>
    </source>
</evidence>
<reference evidence="5" key="1">
    <citation type="journal article" date="2019" name="Int. J. Syst. Evol. Microbiol.">
        <title>The Global Catalogue of Microorganisms (GCM) 10K type strain sequencing project: providing services to taxonomists for standard genome sequencing and annotation.</title>
        <authorList>
            <consortium name="The Broad Institute Genomics Platform"/>
            <consortium name="The Broad Institute Genome Sequencing Center for Infectious Disease"/>
            <person name="Wu L."/>
            <person name="Ma J."/>
        </authorList>
    </citation>
    <scope>NUCLEOTIDE SEQUENCE [LARGE SCALE GENOMIC DNA]</scope>
    <source>
        <strain evidence="5">KACC 14058</strain>
    </source>
</reference>
<dbReference type="SUPFAM" id="SSF49764">
    <property type="entry name" value="HSP20-like chaperones"/>
    <property type="match status" value="1"/>
</dbReference>